<name>A0AAV7RCD5_PLEWA</name>
<accession>A0AAV7RCD5</accession>
<reference evidence="1" key="1">
    <citation type="journal article" date="2022" name="bioRxiv">
        <title>Sequencing and chromosome-scale assembly of the giantPleurodeles waltlgenome.</title>
        <authorList>
            <person name="Brown T."/>
            <person name="Elewa A."/>
            <person name="Iarovenko S."/>
            <person name="Subramanian E."/>
            <person name="Araus A.J."/>
            <person name="Petzold A."/>
            <person name="Susuki M."/>
            <person name="Suzuki K.-i.T."/>
            <person name="Hayashi T."/>
            <person name="Toyoda A."/>
            <person name="Oliveira C."/>
            <person name="Osipova E."/>
            <person name="Leigh N.D."/>
            <person name="Simon A."/>
            <person name="Yun M.H."/>
        </authorList>
    </citation>
    <scope>NUCLEOTIDE SEQUENCE</scope>
    <source>
        <strain evidence="1">20211129_DDA</strain>
        <tissue evidence="1">Liver</tissue>
    </source>
</reference>
<protein>
    <submittedName>
        <fullName evidence="1">Uncharacterized protein</fullName>
    </submittedName>
</protein>
<keyword evidence="2" id="KW-1185">Reference proteome</keyword>
<gene>
    <name evidence="1" type="ORF">NDU88_001957</name>
</gene>
<proteinExistence type="predicted"/>
<organism evidence="1 2">
    <name type="scientific">Pleurodeles waltl</name>
    <name type="common">Iberian ribbed newt</name>
    <dbReference type="NCBI Taxonomy" id="8319"/>
    <lineage>
        <taxon>Eukaryota</taxon>
        <taxon>Metazoa</taxon>
        <taxon>Chordata</taxon>
        <taxon>Craniata</taxon>
        <taxon>Vertebrata</taxon>
        <taxon>Euteleostomi</taxon>
        <taxon>Amphibia</taxon>
        <taxon>Batrachia</taxon>
        <taxon>Caudata</taxon>
        <taxon>Salamandroidea</taxon>
        <taxon>Salamandridae</taxon>
        <taxon>Pleurodelinae</taxon>
        <taxon>Pleurodeles</taxon>
    </lineage>
</organism>
<comment type="caution">
    <text evidence="1">The sequence shown here is derived from an EMBL/GenBank/DDBJ whole genome shotgun (WGS) entry which is preliminary data.</text>
</comment>
<dbReference type="AlphaFoldDB" id="A0AAV7RCD5"/>
<evidence type="ECO:0000313" key="1">
    <source>
        <dbReference type="EMBL" id="KAJ1149140.1"/>
    </source>
</evidence>
<dbReference type="EMBL" id="JANPWB010000009">
    <property type="protein sequence ID" value="KAJ1149140.1"/>
    <property type="molecule type" value="Genomic_DNA"/>
</dbReference>
<evidence type="ECO:0000313" key="2">
    <source>
        <dbReference type="Proteomes" id="UP001066276"/>
    </source>
</evidence>
<sequence>MGKRKAVDAPAPHNGTKKLKKCPISQVSPVTGKLMNPLDEIDLLFEEVDAILKSNSHLPAKKSGIPGAGRIPEIFSKKRKTLTTHSSLMLSPSKDSSVSKDQTMYLTAATPGSSLDAPHSQTDYFTMGTMVNPPPLSPVIVVIPNVLCTNRFGSLEEEEDLLACATHAPLGDTTEHNTQSINAPVIDGVLIPHEDVNLALVLQKVDEVKTLVISLMGLLKDKRVLEQGCSCQSTNKKVGMSGGEIVPKLGLQAVIPPPRQL</sequence>
<dbReference type="Proteomes" id="UP001066276">
    <property type="component" value="Chromosome 5"/>
</dbReference>